<dbReference type="eggNOG" id="COG1357">
    <property type="taxonomic scope" value="Bacteria"/>
</dbReference>
<feature type="transmembrane region" description="Helical" evidence="1">
    <location>
        <begin position="21"/>
        <end position="45"/>
    </location>
</feature>
<comment type="caution">
    <text evidence="2">The sequence shown here is derived from an EMBL/GenBank/DDBJ whole genome shotgun (WGS) entry which is preliminary data.</text>
</comment>
<evidence type="ECO:0000256" key="1">
    <source>
        <dbReference type="SAM" id="Phobius"/>
    </source>
</evidence>
<sequence>MQKSGFIVKIQQFFLEVIEKPVLTSFLVLLLVASVVLGLSMPYYLSNFQEFYMQVLAEAHGMIFDIAIIGILLVWLNKRGEERLRIKTYKDEIDDFRLWKSEEAAFRTVGNIKRLNQHKIYNINLVNCFLAKTNLNYTNLSGSNLNSADISTSSLLECNLSNARLNQTNFENSTLNQADLSGAYASGTLFKDAFLIKTCFDKAYLIKADLRGAFLMEASLNGAYMTGADLTGANLYKADLRNAVGLSMEQLQQARTLYMALLDPEVEQMVRENMPDLLGK</sequence>
<feature type="transmembrane region" description="Helical" evidence="1">
    <location>
        <begin position="51"/>
        <end position="76"/>
    </location>
</feature>
<keyword evidence="1" id="KW-0472">Membrane</keyword>
<dbReference type="InterPro" id="IPR051082">
    <property type="entry name" value="Pentapeptide-BTB/POZ_domain"/>
</dbReference>
<gene>
    <name evidence="2" type="primary">pipB2</name>
    <name evidence="2" type="ORF">ADICEAN_02128</name>
</gene>
<proteinExistence type="predicted"/>
<dbReference type="STRING" id="1279009.ADICEAN_02128"/>
<keyword evidence="1" id="KW-1133">Transmembrane helix</keyword>
<dbReference type="OrthoDB" id="977568at2"/>
<evidence type="ECO:0000313" key="3">
    <source>
        <dbReference type="Proteomes" id="UP000011910"/>
    </source>
</evidence>
<dbReference type="Pfam" id="PF00805">
    <property type="entry name" value="Pentapeptide"/>
    <property type="match status" value="3"/>
</dbReference>
<accession>M7N648</accession>
<dbReference type="SUPFAM" id="SSF141571">
    <property type="entry name" value="Pentapeptide repeat-like"/>
    <property type="match status" value="1"/>
</dbReference>
<evidence type="ECO:0000313" key="2">
    <source>
        <dbReference type="EMBL" id="EMR02711.1"/>
    </source>
</evidence>
<reference evidence="2 3" key="1">
    <citation type="journal article" date="2013" name="Genome Announc.">
        <title>Draft Genome Sequence of Cesiribacter andamanensis Strain AMV16T, Isolated from a Soil Sample from a Mud Volcano in the Andaman Islands, India.</title>
        <authorList>
            <person name="Shivaji S."/>
            <person name="Ara S."/>
            <person name="Begum Z."/>
            <person name="Srinivas T.N."/>
            <person name="Singh A."/>
            <person name="Kumar Pinnaka A."/>
        </authorList>
    </citation>
    <scope>NUCLEOTIDE SEQUENCE [LARGE SCALE GENOMIC DNA]</scope>
    <source>
        <strain evidence="2 3">AMV16</strain>
    </source>
</reference>
<protein>
    <submittedName>
        <fullName evidence="2">Type III effector pipB2</fullName>
    </submittedName>
</protein>
<dbReference type="InterPro" id="IPR001646">
    <property type="entry name" value="5peptide_repeat"/>
</dbReference>
<dbReference type="Gene3D" id="2.160.20.80">
    <property type="entry name" value="E3 ubiquitin-protein ligase SopA"/>
    <property type="match status" value="1"/>
</dbReference>
<dbReference type="AlphaFoldDB" id="M7N648"/>
<dbReference type="PANTHER" id="PTHR14136:SF17">
    <property type="entry name" value="BTB_POZ DOMAIN-CONTAINING PROTEIN KCTD9"/>
    <property type="match status" value="1"/>
</dbReference>
<keyword evidence="3" id="KW-1185">Reference proteome</keyword>
<dbReference type="RefSeq" id="WP_009195521.1">
    <property type="nucleotide sequence ID" value="NZ_AODQ01000048.1"/>
</dbReference>
<keyword evidence="1" id="KW-0812">Transmembrane</keyword>
<name>M7N648_9BACT</name>
<organism evidence="2 3">
    <name type="scientific">Cesiribacter andamanensis AMV16</name>
    <dbReference type="NCBI Taxonomy" id="1279009"/>
    <lineage>
        <taxon>Bacteria</taxon>
        <taxon>Pseudomonadati</taxon>
        <taxon>Bacteroidota</taxon>
        <taxon>Cytophagia</taxon>
        <taxon>Cytophagales</taxon>
        <taxon>Cesiribacteraceae</taxon>
        <taxon>Cesiribacter</taxon>
    </lineage>
</organism>
<dbReference type="Proteomes" id="UP000011910">
    <property type="component" value="Unassembled WGS sequence"/>
</dbReference>
<dbReference type="PANTHER" id="PTHR14136">
    <property type="entry name" value="BTB_POZ DOMAIN-CONTAINING PROTEIN KCTD9"/>
    <property type="match status" value="1"/>
</dbReference>
<dbReference type="EMBL" id="AODQ01000048">
    <property type="protein sequence ID" value="EMR02711.1"/>
    <property type="molecule type" value="Genomic_DNA"/>
</dbReference>